<dbReference type="Proteomes" id="UP000800981">
    <property type="component" value="Unassembled WGS sequence"/>
</dbReference>
<dbReference type="RefSeq" id="WP_196792071.1">
    <property type="nucleotide sequence ID" value="NZ_JAANNP010000010.1"/>
</dbReference>
<dbReference type="NCBIfam" id="NF038134">
    <property type="entry name" value="choice_anch_M"/>
    <property type="match status" value="1"/>
</dbReference>
<sequence length="633" mass="66222">MAVLASALPATASAAEAAPPESQAKRVLSKVHTDAIAVFSETGQLVLGTKADVDGVFGKRLDPASTIFNVEEETRLQVPDNAQYAFLGAAGSDVWIAPETNPGGTVLWPGFNTEAVPSGLLDGNRVQINLTNVTGPGTVNLFQTPFTGPRRLLSSQGDAYRTYALSAGQHVHANWAFSASGTYVLTVTASGTVGGAPVSSAPVDYTFHVGAIQPAAATATTLSASASAVTAGSPVTLTAAVSPAAATGWVEFFDGSSSLGHTAVTDGVAALTTSALPLGARTLTATYTPTWTNEFSSSTSAATTVTVRNADTGVLVVEGVKASYSAGETLRARAAGITPAEDQSFRWIIEPVAGGTSYVMADVGEAPYAELVRELTTSYDGWRISVELRQGNRTLQESAAVPLVVAGPNVGSGAPLTLAGLAGSYLEGEWAELTATHAPLQEGQAYRWVMRNPRTSAVWEPTSTWYGDSFTGTNPFNVYVQNFGWVELALQIVDADGRVVAQSASFTPTVKERELLLSGKQTVYRAGQAIRLSAELYPADERFRWQWSLLKPGGTELQVIEGATSSTLDLTADMSLDKAQVFVSVLEPRGGQWVRSASTTLAVTDAAPSDPVLFFDALSGHYHQGGTIAFTLN</sequence>
<name>A0ABX0GYJ3_9ACTN</name>
<protein>
    <recommendedName>
        <fullName evidence="1">Bacterial Ig-like domain-containing protein</fullName>
    </recommendedName>
</protein>
<accession>A0ABX0GYJ3</accession>
<dbReference type="EMBL" id="JAANNP010000010">
    <property type="protein sequence ID" value="NHC14775.1"/>
    <property type="molecule type" value="Genomic_DNA"/>
</dbReference>
<comment type="caution">
    <text evidence="2">The sequence shown here is derived from an EMBL/GenBank/DDBJ whole genome shotgun (WGS) entry which is preliminary data.</text>
</comment>
<dbReference type="NCBIfam" id="TIGR03769">
    <property type="entry name" value="P_ac_wall_RPT"/>
    <property type="match status" value="1"/>
</dbReference>
<dbReference type="InterPro" id="IPR032109">
    <property type="entry name" value="Big_3_5"/>
</dbReference>
<proteinExistence type="predicted"/>
<dbReference type="InterPro" id="IPR013783">
    <property type="entry name" value="Ig-like_fold"/>
</dbReference>
<evidence type="ECO:0000313" key="3">
    <source>
        <dbReference type="Proteomes" id="UP000800981"/>
    </source>
</evidence>
<dbReference type="Gene3D" id="2.60.40.10">
    <property type="entry name" value="Immunoglobulins"/>
    <property type="match status" value="1"/>
</dbReference>
<dbReference type="InterPro" id="IPR022435">
    <property type="entry name" value="Surface-anchored_actinobac"/>
</dbReference>
<organism evidence="2 3">
    <name type="scientific">Motilibacter deserti</name>
    <dbReference type="NCBI Taxonomy" id="2714956"/>
    <lineage>
        <taxon>Bacteria</taxon>
        <taxon>Bacillati</taxon>
        <taxon>Actinomycetota</taxon>
        <taxon>Actinomycetes</taxon>
        <taxon>Motilibacterales</taxon>
        <taxon>Motilibacteraceae</taxon>
        <taxon>Motilibacter</taxon>
    </lineage>
</organism>
<feature type="domain" description="Bacterial Ig-like" evidence="1">
    <location>
        <begin position="222"/>
        <end position="307"/>
    </location>
</feature>
<feature type="non-terminal residue" evidence="2">
    <location>
        <position position="633"/>
    </location>
</feature>
<reference evidence="2 3" key="1">
    <citation type="submission" date="2020-03" db="EMBL/GenBank/DDBJ databases">
        <title>Two novel Motilibacter sp.</title>
        <authorList>
            <person name="Liu S."/>
        </authorList>
    </citation>
    <scope>NUCLEOTIDE SEQUENCE [LARGE SCALE GENOMIC DNA]</scope>
    <source>
        <strain evidence="2 3">E257</strain>
    </source>
</reference>
<gene>
    <name evidence="2" type="ORF">G9H71_13380</name>
</gene>
<evidence type="ECO:0000259" key="1">
    <source>
        <dbReference type="Pfam" id="PF16640"/>
    </source>
</evidence>
<dbReference type="Pfam" id="PF16640">
    <property type="entry name" value="Big_3_5"/>
    <property type="match status" value="1"/>
</dbReference>
<evidence type="ECO:0000313" key="2">
    <source>
        <dbReference type="EMBL" id="NHC14775.1"/>
    </source>
</evidence>
<keyword evidence="3" id="KW-1185">Reference proteome</keyword>